<sequence length="247" mass="27389">MNWKAQSPVYRVARHLCASHMRVMLWYWIIFIVVLIVVGALLNHFGVNGGEKDMLQSTSYSPKIFLLVLGILLTSLSMPSYVTNGITRKHFAMGAILNILFLSVICAILQSAGVYAGGWIYGLLSIKQEWGGTALFQSLLTSILLYVLYFTYGWLIGSSYYRFGWMLGTGITIIVGIVVVTMEKLLEAFYAGGQQTNFTIAGLGKISFYMADLGFAFVHVIIFVAASLLGVANCFVLRHAAIRRKIM</sequence>
<comment type="caution">
    <text evidence="2">The sequence shown here is derived from an EMBL/GenBank/DDBJ whole genome shotgun (WGS) entry which is preliminary data.</text>
</comment>
<feature type="transmembrane region" description="Helical" evidence="1">
    <location>
        <begin position="24"/>
        <end position="44"/>
    </location>
</feature>
<feature type="transmembrane region" description="Helical" evidence="1">
    <location>
        <begin position="163"/>
        <end position="182"/>
    </location>
</feature>
<reference evidence="3" key="1">
    <citation type="journal article" date="2019" name="Int. J. Syst. Evol. Microbiol.">
        <title>The Global Catalogue of Microorganisms (GCM) 10K type strain sequencing project: providing services to taxonomists for standard genome sequencing and annotation.</title>
        <authorList>
            <consortium name="The Broad Institute Genomics Platform"/>
            <consortium name="The Broad Institute Genome Sequencing Center for Infectious Disease"/>
            <person name="Wu L."/>
            <person name="Ma J."/>
        </authorList>
    </citation>
    <scope>NUCLEOTIDE SEQUENCE [LARGE SCALE GENOMIC DNA]</scope>
    <source>
        <strain evidence="3">CCUG 59129</strain>
    </source>
</reference>
<keyword evidence="1" id="KW-1133">Transmembrane helix</keyword>
<dbReference type="EMBL" id="JBHTJZ010000024">
    <property type="protein sequence ID" value="MFD0960842.1"/>
    <property type="molecule type" value="Genomic_DNA"/>
</dbReference>
<evidence type="ECO:0000313" key="3">
    <source>
        <dbReference type="Proteomes" id="UP001596989"/>
    </source>
</evidence>
<dbReference type="Proteomes" id="UP001596989">
    <property type="component" value="Unassembled WGS sequence"/>
</dbReference>
<protein>
    <recommendedName>
        <fullName evidence="4">ABC transporter permease</fullName>
    </recommendedName>
</protein>
<feature type="transmembrane region" description="Helical" evidence="1">
    <location>
        <begin position="134"/>
        <end position="156"/>
    </location>
</feature>
<organism evidence="2 3">
    <name type="scientific">Paenibacillus chungangensis</name>
    <dbReference type="NCBI Taxonomy" id="696535"/>
    <lineage>
        <taxon>Bacteria</taxon>
        <taxon>Bacillati</taxon>
        <taxon>Bacillota</taxon>
        <taxon>Bacilli</taxon>
        <taxon>Bacillales</taxon>
        <taxon>Paenibacillaceae</taxon>
        <taxon>Paenibacillus</taxon>
    </lineage>
</organism>
<accession>A0ABW3HTH6</accession>
<gene>
    <name evidence="2" type="ORF">ACFQ2I_15735</name>
</gene>
<keyword evidence="1" id="KW-0472">Membrane</keyword>
<evidence type="ECO:0008006" key="4">
    <source>
        <dbReference type="Google" id="ProtNLM"/>
    </source>
</evidence>
<keyword evidence="1" id="KW-0812">Transmembrane</keyword>
<proteinExistence type="predicted"/>
<keyword evidence="3" id="KW-1185">Reference proteome</keyword>
<evidence type="ECO:0000256" key="1">
    <source>
        <dbReference type="SAM" id="Phobius"/>
    </source>
</evidence>
<feature type="transmembrane region" description="Helical" evidence="1">
    <location>
        <begin position="64"/>
        <end position="83"/>
    </location>
</feature>
<feature type="transmembrane region" description="Helical" evidence="1">
    <location>
        <begin position="213"/>
        <end position="237"/>
    </location>
</feature>
<name>A0ABW3HTH6_9BACL</name>
<feature type="transmembrane region" description="Helical" evidence="1">
    <location>
        <begin position="95"/>
        <end position="122"/>
    </location>
</feature>
<evidence type="ECO:0000313" key="2">
    <source>
        <dbReference type="EMBL" id="MFD0960842.1"/>
    </source>
</evidence>
<dbReference type="RefSeq" id="WP_377565684.1">
    <property type="nucleotide sequence ID" value="NZ_JBHTJZ010000024.1"/>
</dbReference>